<keyword evidence="1" id="KW-0812">Transmembrane</keyword>
<dbReference type="InterPro" id="IPR026345">
    <property type="entry name" value="Adh_isopep-form_adh_dom"/>
</dbReference>
<gene>
    <name evidence="4" type="ORF">A9Z40_01830</name>
</gene>
<name>A0ABX2WK82_9MICO</name>
<dbReference type="NCBIfam" id="TIGR04228">
    <property type="entry name" value="isopep_sspB_C2"/>
    <property type="match status" value="1"/>
</dbReference>
<proteinExistence type="predicted"/>
<reference evidence="5" key="1">
    <citation type="submission" date="2016-06" db="EMBL/GenBank/DDBJ databases">
        <title>Genome sequencing of cellulolytic organisms.</title>
        <authorList>
            <person name="Bohra V."/>
            <person name="Dafale N.A."/>
            <person name="Purohit H.J."/>
        </authorList>
    </citation>
    <scope>NUCLEOTIDE SEQUENCE [LARGE SCALE GENOMIC DNA]</scope>
    <source>
        <strain evidence="5">ND21</strain>
    </source>
</reference>
<evidence type="ECO:0000259" key="2">
    <source>
        <dbReference type="Pfam" id="PF16364"/>
    </source>
</evidence>
<evidence type="ECO:0000313" key="4">
    <source>
        <dbReference type="EMBL" id="OAZ41441.1"/>
    </source>
</evidence>
<dbReference type="InterPro" id="IPR032300">
    <property type="entry name" value="Antigen_C"/>
</dbReference>
<dbReference type="Proteomes" id="UP000093918">
    <property type="component" value="Unassembled WGS sequence"/>
</dbReference>
<dbReference type="Gene3D" id="2.60.40.740">
    <property type="match status" value="3"/>
</dbReference>
<protein>
    <submittedName>
        <fullName evidence="4">Uncharacterized protein</fullName>
    </submittedName>
</protein>
<organism evidence="4 5">
    <name type="scientific">Microbacterium arborescens</name>
    <dbReference type="NCBI Taxonomy" id="33883"/>
    <lineage>
        <taxon>Bacteria</taxon>
        <taxon>Bacillati</taxon>
        <taxon>Actinomycetota</taxon>
        <taxon>Actinomycetes</taxon>
        <taxon>Micrococcales</taxon>
        <taxon>Microbacteriaceae</taxon>
        <taxon>Microbacterium</taxon>
    </lineage>
</organism>
<comment type="caution">
    <text evidence="4">The sequence shown here is derived from an EMBL/GenBank/DDBJ whole genome shotgun (WGS) entry which is preliminary data.</text>
</comment>
<keyword evidence="1" id="KW-0472">Membrane</keyword>
<keyword evidence="1" id="KW-1133">Transmembrane helix</keyword>
<sequence>MSYSLSIETDATDTFAIAGGTDPVRDAIHASAGGSQIREQLNANVILHWDGDEAGTSLQHVTKSTVIANEGTTLSPEFVPADFGWDVWRGGFYWFDVHVAQQGGMAAAVDTPDRDPRESWWAWMPDPDKDVIGSGEESGDSAHGSVNGMSVWPGQKLEYSVAIDLNIPAQVRPQVTSFAVRDSYDPLFVPDRSSVEFWDSRDAGSPRPVPRSAYTLSWDTAGHSFTATFTDEWVAANITGTSEQGWLTMRFTGTVAETAPAGGTVKNQAFQIVNGVDIATGVPEVTVPAVNPDKENLDSELNDIDGKVVVEGDRILYRLTLDANPVRDQLAYNVHKLGMVDDYDDEYLHLDADGITVTNKATGEDVTDRFNIQVSDGFAYVFAKQVDSTNAFGELIPGEPQPADLAVYDQAPIDPHTTPIIDQSLMGHQYWIVLDTKVKKQTDGHVIRNQAVQNIQNVRKATRIVSNPLVEIDPEKDVIAGLPVPGSADQSINGQEIALESTFAYRLDSSVLPANRAYGASEWALSDTFDRVHDYFTGTWAVYAARDLYDGDSLVAAEGELVEASSGDGADRGLFDVTFDEGSYTLTVTATEKYLTLVNSRGDLPAAFSVYTQMIRIAPSERVENVTTETLNGVERVSDVVWTSTPENPAISVVKYTLDEGIEAGDRNTAAEAYPIPEGEMQSGTRIGIRVTNTGDVPLRNVTVTDHTHEGLHGTVSDLVCAGSAPNAPAGVIGDLAVGASVDCEAVLTGMAAGQLHGNTVTATGNSVYSGEEVTDSDPWFARGHQTPALALTGGAADLALYAGIAGALLVLGAAVVVTTRRRQAASK</sequence>
<dbReference type="Pfam" id="PF16364">
    <property type="entry name" value="Antigen_C"/>
    <property type="match status" value="1"/>
</dbReference>
<evidence type="ECO:0000259" key="3">
    <source>
        <dbReference type="Pfam" id="PF17998"/>
    </source>
</evidence>
<evidence type="ECO:0000313" key="5">
    <source>
        <dbReference type="Proteomes" id="UP000093918"/>
    </source>
</evidence>
<feature type="domain" description="Adhesin isopeptide-forming adherence" evidence="3">
    <location>
        <begin position="141"/>
        <end position="280"/>
    </location>
</feature>
<evidence type="ECO:0000256" key="1">
    <source>
        <dbReference type="SAM" id="Phobius"/>
    </source>
</evidence>
<dbReference type="EMBL" id="LZEM01000016">
    <property type="protein sequence ID" value="OAZ41441.1"/>
    <property type="molecule type" value="Genomic_DNA"/>
</dbReference>
<feature type="domain" description="Cell surface antigen C-terminal" evidence="2">
    <location>
        <begin position="474"/>
        <end position="646"/>
    </location>
</feature>
<feature type="domain" description="Adhesin isopeptide-forming adherence" evidence="3">
    <location>
        <begin position="292"/>
        <end position="469"/>
    </location>
</feature>
<dbReference type="Pfam" id="PF17998">
    <property type="entry name" value="AgI_II_C2"/>
    <property type="match status" value="2"/>
</dbReference>
<keyword evidence="5" id="KW-1185">Reference proteome</keyword>
<feature type="transmembrane region" description="Helical" evidence="1">
    <location>
        <begin position="799"/>
        <end position="818"/>
    </location>
</feature>
<accession>A0ABX2WK82</accession>